<gene>
    <name evidence="1" type="ORF">GALL_108070</name>
</gene>
<dbReference type="EMBL" id="MLJW01000040">
    <property type="protein sequence ID" value="OIR06901.1"/>
    <property type="molecule type" value="Genomic_DNA"/>
</dbReference>
<dbReference type="AlphaFoldDB" id="A0A1J5SSB5"/>
<reference evidence="1" key="1">
    <citation type="submission" date="2016-10" db="EMBL/GenBank/DDBJ databases">
        <title>Sequence of Gallionella enrichment culture.</title>
        <authorList>
            <person name="Poehlein A."/>
            <person name="Muehling M."/>
            <person name="Daniel R."/>
        </authorList>
    </citation>
    <scope>NUCLEOTIDE SEQUENCE</scope>
</reference>
<proteinExistence type="predicted"/>
<sequence>MLFKDIIIKKNEELASDFDKLFSDILQSQTHSGDLLLVQVNGFYNPEVYTWDNIPNRDPYMIGMGYDGHSDLFHYNFIDLYRSGSISPFSYSEYLEKHSFSEERMKEINELEQKEALSIQLEMLVYLKIWEADLFIKKFYQITNLNLGLPYDWHFRIAESNRDNDATGKREELIRKKIRDRLQSNYPSIYSAIKNAYNTQVRNSIAHSRYYCTGRYIHLTNYLKEDPASQIQVLPFNDWITIFHDTMAIYNQLIGFYNRIDTYYSNQIKNPNDSIEVRLNRKEPEERTQFIKLHYRKEFKDWYPKR</sequence>
<name>A0A1J5SSB5_9ZZZZ</name>
<comment type="caution">
    <text evidence="1">The sequence shown here is derived from an EMBL/GenBank/DDBJ whole genome shotgun (WGS) entry which is preliminary data.</text>
</comment>
<protein>
    <submittedName>
        <fullName evidence="1">Uncharacterized protein</fullName>
    </submittedName>
</protein>
<organism evidence="1">
    <name type="scientific">mine drainage metagenome</name>
    <dbReference type="NCBI Taxonomy" id="410659"/>
    <lineage>
        <taxon>unclassified sequences</taxon>
        <taxon>metagenomes</taxon>
        <taxon>ecological metagenomes</taxon>
    </lineage>
</organism>
<evidence type="ECO:0000313" key="1">
    <source>
        <dbReference type="EMBL" id="OIR06901.1"/>
    </source>
</evidence>
<accession>A0A1J5SSB5</accession>